<feature type="compositionally biased region" description="Polar residues" evidence="1">
    <location>
        <begin position="69"/>
        <end position="79"/>
    </location>
</feature>
<keyword evidence="3" id="KW-1185">Reference proteome</keyword>
<proteinExistence type="predicted"/>
<reference evidence="2 3" key="1">
    <citation type="submission" date="2014-04" db="EMBL/GenBank/DDBJ databases">
        <authorList>
            <consortium name="DOE Joint Genome Institute"/>
            <person name="Kuo A."/>
            <person name="Kohler A."/>
            <person name="Costa M.D."/>
            <person name="Nagy L.G."/>
            <person name="Floudas D."/>
            <person name="Copeland A."/>
            <person name="Barry K.W."/>
            <person name="Cichocki N."/>
            <person name="Veneault-Fourrey C."/>
            <person name="LaButti K."/>
            <person name="Lindquist E.A."/>
            <person name="Lipzen A."/>
            <person name="Lundell T."/>
            <person name="Morin E."/>
            <person name="Murat C."/>
            <person name="Sun H."/>
            <person name="Tunlid A."/>
            <person name="Henrissat B."/>
            <person name="Grigoriev I.V."/>
            <person name="Hibbett D.S."/>
            <person name="Martin F."/>
            <person name="Nordberg H.P."/>
            <person name="Cantor M.N."/>
            <person name="Hua S.X."/>
        </authorList>
    </citation>
    <scope>NUCLEOTIDE SEQUENCE [LARGE SCALE GENOMIC DNA]</scope>
    <source>
        <strain evidence="2 3">441</strain>
    </source>
</reference>
<sequence length="94" mass="10391">MALTRKKVSTKTSMRRTYSLELGLMYPLCAAEESSVGPDMHGELPRRIVGISAEYGGRLPDAGIGPAANNRSKWKTGQSIKERKARRRNKSVKS</sequence>
<protein>
    <submittedName>
        <fullName evidence="2">Unplaced genomic scaffold scaffold_63, whole genome shotgun sequence</fullName>
    </submittedName>
</protein>
<evidence type="ECO:0000313" key="3">
    <source>
        <dbReference type="Proteomes" id="UP000054018"/>
    </source>
</evidence>
<dbReference type="HOGENOM" id="CLU_2405427_0_0_1"/>
<dbReference type="AlphaFoldDB" id="A0A0C9Z6U8"/>
<organism evidence="2 3">
    <name type="scientific">Pisolithus microcarpus 441</name>
    <dbReference type="NCBI Taxonomy" id="765257"/>
    <lineage>
        <taxon>Eukaryota</taxon>
        <taxon>Fungi</taxon>
        <taxon>Dikarya</taxon>
        <taxon>Basidiomycota</taxon>
        <taxon>Agaricomycotina</taxon>
        <taxon>Agaricomycetes</taxon>
        <taxon>Agaricomycetidae</taxon>
        <taxon>Boletales</taxon>
        <taxon>Sclerodermatineae</taxon>
        <taxon>Pisolithaceae</taxon>
        <taxon>Pisolithus</taxon>
    </lineage>
</organism>
<accession>A0A0C9Z6U8</accession>
<evidence type="ECO:0000313" key="2">
    <source>
        <dbReference type="EMBL" id="KIK21789.1"/>
    </source>
</evidence>
<feature type="non-terminal residue" evidence="2">
    <location>
        <position position="94"/>
    </location>
</feature>
<feature type="region of interest" description="Disordered" evidence="1">
    <location>
        <begin position="61"/>
        <end position="94"/>
    </location>
</feature>
<dbReference type="OrthoDB" id="10626925at2759"/>
<dbReference type="Proteomes" id="UP000054018">
    <property type="component" value="Unassembled WGS sequence"/>
</dbReference>
<evidence type="ECO:0000256" key="1">
    <source>
        <dbReference type="SAM" id="MobiDB-lite"/>
    </source>
</evidence>
<feature type="compositionally biased region" description="Basic residues" evidence="1">
    <location>
        <begin position="83"/>
        <end position="94"/>
    </location>
</feature>
<reference evidence="3" key="2">
    <citation type="submission" date="2015-01" db="EMBL/GenBank/DDBJ databases">
        <title>Evolutionary Origins and Diversification of the Mycorrhizal Mutualists.</title>
        <authorList>
            <consortium name="DOE Joint Genome Institute"/>
            <consortium name="Mycorrhizal Genomics Consortium"/>
            <person name="Kohler A."/>
            <person name="Kuo A."/>
            <person name="Nagy L.G."/>
            <person name="Floudas D."/>
            <person name="Copeland A."/>
            <person name="Barry K.W."/>
            <person name="Cichocki N."/>
            <person name="Veneault-Fourrey C."/>
            <person name="LaButti K."/>
            <person name="Lindquist E.A."/>
            <person name="Lipzen A."/>
            <person name="Lundell T."/>
            <person name="Morin E."/>
            <person name="Murat C."/>
            <person name="Riley R."/>
            <person name="Ohm R."/>
            <person name="Sun H."/>
            <person name="Tunlid A."/>
            <person name="Henrissat B."/>
            <person name="Grigoriev I.V."/>
            <person name="Hibbett D.S."/>
            <person name="Martin F."/>
        </authorList>
    </citation>
    <scope>NUCLEOTIDE SEQUENCE [LARGE SCALE GENOMIC DNA]</scope>
    <source>
        <strain evidence="3">441</strain>
    </source>
</reference>
<gene>
    <name evidence="2" type="ORF">PISMIDRAFT_681066</name>
</gene>
<dbReference type="EMBL" id="KN833747">
    <property type="protein sequence ID" value="KIK21789.1"/>
    <property type="molecule type" value="Genomic_DNA"/>
</dbReference>
<name>A0A0C9Z6U8_9AGAM</name>